<proteinExistence type="predicted"/>
<accession>A0A1I6KIE6</accession>
<sequence>MTRKARCRRPRTSAQPLGTGDRGQSHVVGVVLLLGLTAIALGGLTASIGAIIQDQTAHADAASVAADFDSSLRPIETTGSRRGRVTFTEGTVSTVTREIRVLDETGVRQTVDADALVYESADRRVAFLGGAIIRGQEGNAWLEREPPVTSGSDVLIVGVPRLNGSGGVSGTGGVATPIETNVTHTRHSLGDGDYSVAIETETPSAFEEYAAEQNATTTVRDLDSDGVPSVVVDFGGDRTGYVVVHDMRLEVGHG</sequence>
<name>A0A1I6KIE6_9EURY</name>
<evidence type="ECO:0000313" key="4">
    <source>
        <dbReference type="Proteomes" id="UP000199062"/>
    </source>
</evidence>
<keyword evidence="2" id="KW-0812">Transmembrane</keyword>
<reference evidence="3 4" key="1">
    <citation type="submission" date="2016-10" db="EMBL/GenBank/DDBJ databases">
        <authorList>
            <person name="de Groot N.N."/>
        </authorList>
    </citation>
    <scope>NUCLEOTIDE SEQUENCE [LARGE SCALE GENOMIC DNA]</scope>
    <source>
        <strain evidence="3 4">CGMCC 1.10457</strain>
    </source>
</reference>
<dbReference type="RefSeq" id="WP_089814198.1">
    <property type="nucleotide sequence ID" value="NZ_FOZK01000001.1"/>
</dbReference>
<keyword evidence="2" id="KW-1133">Transmembrane helix</keyword>
<feature type="transmembrane region" description="Helical" evidence="2">
    <location>
        <begin position="27"/>
        <end position="52"/>
    </location>
</feature>
<feature type="region of interest" description="Disordered" evidence="1">
    <location>
        <begin position="1"/>
        <end position="22"/>
    </location>
</feature>
<evidence type="ECO:0000256" key="2">
    <source>
        <dbReference type="SAM" id="Phobius"/>
    </source>
</evidence>
<dbReference type="Proteomes" id="UP000199062">
    <property type="component" value="Unassembled WGS sequence"/>
</dbReference>
<dbReference type="AlphaFoldDB" id="A0A1I6KIE6"/>
<keyword evidence="4" id="KW-1185">Reference proteome</keyword>
<protein>
    <recommendedName>
        <fullName evidence="5">Flagellin N-terminal-like domain-containing protein</fullName>
    </recommendedName>
</protein>
<dbReference type="Pfam" id="PF23960">
    <property type="entry name" value="DUF7289"/>
    <property type="match status" value="1"/>
</dbReference>
<dbReference type="STRING" id="767519.SAMN05216559_0862"/>
<gene>
    <name evidence="3" type="ORF">SAMN05216559_0862</name>
</gene>
<evidence type="ECO:0000313" key="3">
    <source>
        <dbReference type="EMBL" id="SFR90981.1"/>
    </source>
</evidence>
<evidence type="ECO:0008006" key="5">
    <source>
        <dbReference type="Google" id="ProtNLM"/>
    </source>
</evidence>
<feature type="compositionally biased region" description="Basic residues" evidence="1">
    <location>
        <begin position="1"/>
        <end position="11"/>
    </location>
</feature>
<organism evidence="3 4">
    <name type="scientific">Halomicrobium zhouii</name>
    <dbReference type="NCBI Taxonomy" id="767519"/>
    <lineage>
        <taxon>Archaea</taxon>
        <taxon>Methanobacteriati</taxon>
        <taxon>Methanobacteriota</taxon>
        <taxon>Stenosarchaea group</taxon>
        <taxon>Halobacteria</taxon>
        <taxon>Halobacteriales</taxon>
        <taxon>Haloarculaceae</taxon>
        <taxon>Halomicrobium</taxon>
    </lineage>
</organism>
<dbReference type="EMBL" id="FOZK01000001">
    <property type="protein sequence ID" value="SFR90981.1"/>
    <property type="molecule type" value="Genomic_DNA"/>
</dbReference>
<keyword evidence="2" id="KW-0472">Membrane</keyword>
<dbReference type="InterPro" id="IPR055713">
    <property type="entry name" value="DUF7289"/>
</dbReference>
<evidence type="ECO:0000256" key="1">
    <source>
        <dbReference type="SAM" id="MobiDB-lite"/>
    </source>
</evidence>